<dbReference type="PROSITE" id="PS50929">
    <property type="entry name" value="ABC_TM1F"/>
    <property type="match status" value="1"/>
</dbReference>
<dbReference type="PROSITE" id="PS50893">
    <property type="entry name" value="ABC_TRANSPORTER_2"/>
    <property type="match status" value="1"/>
</dbReference>
<evidence type="ECO:0000313" key="14">
    <source>
        <dbReference type="Proteomes" id="UP000434223"/>
    </source>
</evidence>
<dbReference type="EMBL" id="WNME01000016">
    <property type="protein sequence ID" value="MUB65548.1"/>
    <property type="molecule type" value="Genomic_DNA"/>
</dbReference>
<dbReference type="Gene3D" id="3.40.50.300">
    <property type="entry name" value="P-loop containing nucleotide triphosphate hydrolases"/>
    <property type="match status" value="1"/>
</dbReference>
<dbReference type="Proteomes" id="UP000434223">
    <property type="component" value="Unassembled WGS sequence"/>
</dbReference>
<dbReference type="GO" id="GO:0015421">
    <property type="term" value="F:ABC-type oligopeptide transporter activity"/>
    <property type="evidence" value="ECO:0007669"/>
    <property type="project" value="TreeGrafter"/>
</dbReference>
<dbReference type="InterPro" id="IPR027417">
    <property type="entry name" value="P-loop_NTPase"/>
</dbReference>
<dbReference type="Gene3D" id="1.20.1560.10">
    <property type="entry name" value="ABC transporter type 1, transmembrane domain"/>
    <property type="match status" value="1"/>
</dbReference>
<dbReference type="SUPFAM" id="SSF52540">
    <property type="entry name" value="P-loop containing nucleoside triphosphate hydrolases"/>
    <property type="match status" value="1"/>
</dbReference>
<evidence type="ECO:0000256" key="6">
    <source>
        <dbReference type="ARBA" id="ARBA00022840"/>
    </source>
</evidence>
<evidence type="ECO:0000259" key="10">
    <source>
        <dbReference type="PROSITE" id="PS50893"/>
    </source>
</evidence>
<gene>
    <name evidence="12" type="ORF">CE91St55_02430</name>
    <name evidence="13" type="ORF">GNE07_21225</name>
</gene>
<reference evidence="13 14" key="1">
    <citation type="submission" date="2019-09" db="EMBL/GenBank/DDBJ databases">
        <title>Draft genome sequencing of Hungatella hathewayi 123Y-2.</title>
        <authorList>
            <person name="Lv Q."/>
            <person name="Li S."/>
        </authorList>
    </citation>
    <scope>NUCLEOTIDE SEQUENCE [LARGE SCALE GENOMIC DNA]</scope>
    <source>
        <strain evidence="13 14">123Y-2</strain>
    </source>
</reference>
<feature type="transmembrane region" description="Helical" evidence="9">
    <location>
        <begin position="42"/>
        <end position="64"/>
    </location>
</feature>
<evidence type="ECO:0000256" key="9">
    <source>
        <dbReference type="SAM" id="Phobius"/>
    </source>
</evidence>
<keyword evidence="7 9" id="KW-1133">Transmembrane helix</keyword>
<feature type="domain" description="ABC transmembrane type-1" evidence="11">
    <location>
        <begin position="45"/>
        <end position="330"/>
    </location>
</feature>
<dbReference type="GO" id="GO:0005886">
    <property type="term" value="C:plasma membrane"/>
    <property type="evidence" value="ECO:0007669"/>
    <property type="project" value="UniProtKB-SubCell"/>
</dbReference>
<comment type="subcellular location">
    <subcellularLocation>
        <location evidence="1">Cell membrane</location>
        <topology evidence="1">Multi-pass membrane protein</topology>
    </subcellularLocation>
</comment>
<keyword evidence="8 9" id="KW-0472">Membrane</keyword>
<feature type="transmembrane region" description="Helical" evidence="9">
    <location>
        <begin position="84"/>
        <end position="112"/>
    </location>
</feature>
<feature type="domain" description="ABC transporter" evidence="10">
    <location>
        <begin position="368"/>
        <end position="602"/>
    </location>
</feature>
<dbReference type="SUPFAM" id="SSF90123">
    <property type="entry name" value="ABC transporter transmembrane region"/>
    <property type="match status" value="1"/>
</dbReference>
<evidence type="ECO:0000256" key="8">
    <source>
        <dbReference type="ARBA" id="ARBA00023136"/>
    </source>
</evidence>
<dbReference type="CDD" id="cd03254">
    <property type="entry name" value="ABCC_Glucan_exporter_like"/>
    <property type="match status" value="1"/>
</dbReference>
<dbReference type="InterPro" id="IPR011527">
    <property type="entry name" value="ABC1_TM_dom"/>
</dbReference>
<sequence>MAARSRSEKRLDAAYNEPQGRSLIQRKHTILRLGRYMIQYKWLLLLAFVMTVGSNLLALVGPMLSGYAIDAIEPGIGKVDFSRVFHYAGWMAAFYVISSVLSYALSVLMITISRKVVYRMRKDVFDKMLALPAGYYDLHQTGDIISRISYDIDTVNESLSSDLIQILTTVITVAGALYMMVVISPRLVLVFAFTVPLSACITKFVTGRTRPLFRARSASLGNLNGFVEEMVTGQKTLRAYCQEEHVIQKFAVKNKEAVETYYRAEYYGSMVGPMVNFINNLSLSLISVFGALLYLAGYMTVGRISSFVLYSRKFSGPINEAANIMSDLQSALAAAERVFALMDEIPEAADMPGAIELGRGEEEVRGEVELSHVDFGYDRDRIILHDLSLKADPGKLIAVVGPTGAGKTTLINLLMRFYDPNSGEIRVDGHEIRGVTRKSLRKSYAMVLQDTWLFHGSIYENLAYGKEGATMDEVMAAAKAARIHSFIKRLPDGYETILTDDGTNISKGQKQLLTIARAMLLDARMLILDEATSNVDTRTEIQIQEAMRKLMEGKTCFVIAHRLSTIRNADLILVIKQGEVVEKGNHEELMRAEGEYYQMYTAQGE</sequence>
<evidence type="ECO:0000256" key="2">
    <source>
        <dbReference type="ARBA" id="ARBA00022448"/>
    </source>
</evidence>
<evidence type="ECO:0000313" key="12">
    <source>
        <dbReference type="EMBL" id="GKG98261.1"/>
    </source>
</evidence>
<comment type="caution">
    <text evidence="12">The sequence shown here is derived from an EMBL/GenBank/DDBJ whole genome shotgun (WGS) entry which is preliminary data.</text>
</comment>
<dbReference type="PROSITE" id="PS00211">
    <property type="entry name" value="ABC_TRANSPORTER_1"/>
    <property type="match status" value="1"/>
</dbReference>
<dbReference type="AlphaFoldDB" id="A0AA37JD91"/>
<dbReference type="CDD" id="cd18547">
    <property type="entry name" value="ABC_6TM_Tm288_like"/>
    <property type="match status" value="1"/>
</dbReference>
<dbReference type="InterPro" id="IPR003439">
    <property type="entry name" value="ABC_transporter-like_ATP-bd"/>
</dbReference>
<dbReference type="EMBL" id="BQNJ01000001">
    <property type="protein sequence ID" value="GKG98261.1"/>
    <property type="molecule type" value="Genomic_DNA"/>
</dbReference>
<accession>A0AA37JD91</accession>
<dbReference type="Proteomes" id="UP001055091">
    <property type="component" value="Unassembled WGS sequence"/>
</dbReference>
<dbReference type="PANTHER" id="PTHR43394:SF1">
    <property type="entry name" value="ATP-BINDING CASSETTE SUB-FAMILY B MEMBER 10, MITOCHONDRIAL"/>
    <property type="match status" value="1"/>
</dbReference>
<dbReference type="GO" id="GO:0005524">
    <property type="term" value="F:ATP binding"/>
    <property type="evidence" value="ECO:0007669"/>
    <property type="project" value="UniProtKB-KW"/>
</dbReference>
<protein>
    <submittedName>
        <fullName evidence="12">ABC transporter</fullName>
    </submittedName>
    <submittedName>
        <fullName evidence="13">ATP-binding cassette domain-containing protein</fullName>
    </submittedName>
</protein>
<keyword evidence="3" id="KW-1003">Cell membrane</keyword>
<evidence type="ECO:0000256" key="3">
    <source>
        <dbReference type="ARBA" id="ARBA00022475"/>
    </source>
</evidence>
<evidence type="ECO:0000313" key="13">
    <source>
        <dbReference type="EMBL" id="MUB65548.1"/>
    </source>
</evidence>
<proteinExistence type="predicted"/>
<keyword evidence="5" id="KW-0547">Nucleotide-binding</keyword>
<organism evidence="12 15">
    <name type="scientific">Hungatella hathewayi</name>
    <dbReference type="NCBI Taxonomy" id="154046"/>
    <lineage>
        <taxon>Bacteria</taxon>
        <taxon>Bacillati</taxon>
        <taxon>Bacillota</taxon>
        <taxon>Clostridia</taxon>
        <taxon>Lachnospirales</taxon>
        <taxon>Lachnospiraceae</taxon>
        <taxon>Hungatella</taxon>
    </lineage>
</organism>
<dbReference type="SMART" id="SM00382">
    <property type="entry name" value="AAA"/>
    <property type="match status" value="1"/>
</dbReference>
<feature type="transmembrane region" description="Helical" evidence="9">
    <location>
        <begin position="277"/>
        <end position="299"/>
    </location>
</feature>
<reference evidence="12" key="2">
    <citation type="submission" date="2022-01" db="EMBL/GenBank/DDBJ databases">
        <title>Novel bile acid biosynthetic pathways are enriched in the microbiome of centenarians.</title>
        <authorList>
            <person name="Sato Y."/>
            <person name="Atarashi K."/>
            <person name="Plichta R.D."/>
            <person name="Arai Y."/>
            <person name="Sasajima S."/>
            <person name="Kearney M.S."/>
            <person name="Suda W."/>
            <person name="Takeshita K."/>
            <person name="Sasaki T."/>
            <person name="Okamoto S."/>
            <person name="Skelly N.A."/>
            <person name="Okamura Y."/>
            <person name="Vlamakis H."/>
            <person name="Li Y."/>
            <person name="Tanoue T."/>
            <person name="Takei H."/>
            <person name="Nittono H."/>
            <person name="Narushima S."/>
            <person name="Irie J."/>
            <person name="Itoh H."/>
            <person name="Moriya K."/>
            <person name="Sugiura Y."/>
            <person name="Suematsu M."/>
            <person name="Moritoki N."/>
            <person name="Shibata S."/>
            <person name="Littman R.D."/>
            <person name="Fischbach A.M."/>
            <person name="Uwamino Y."/>
            <person name="Inoue T."/>
            <person name="Honda A."/>
            <person name="Hattori M."/>
            <person name="Murai T."/>
            <person name="Xavier J.R."/>
            <person name="Hirose N."/>
            <person name="Honda K."/>
        </authorList>
    </citation>
    <scope>NUCLEOTIDE SEQUENCE</scope>
    <source>
        <strain evidence="12">CE91-St55</strain>
    </source>
</reference>
<evidence type="ECO:0000256" key="7">
    <source>
        <dbReference type="ARBA" id="ARBA00022989"/>
    </source>
</evidence>
<name>A0AA37JD91_9FIRM</name>
<keyword evidence="2" id="KW-0813">Transport</keyword>
<dbReference type="InterPro" id="IPR003593">
    <property type="entry name" value="AAA+_ATPase"/>
</dbReference>
<feature type="transmembrane region" description="Helical" evidence="9">
    <location>
        <begin position="163"/>
        <end position="181"/>
    </location>
</feature>
<dbReference type="Pfam" id="PF00005">
    <property type="entry name" value="ABC_tran"/>
    <property type="match status" value="1"/>
</dbReference>
<evidence type="ECO:0000256" key="1">
    <source>
        <dbReference type="ARBA" id="ARBA00004651"/>
    </source>
</evidence>
<dbReference type="GO" id="GO:0016887">
    <property type="term" value="F:ATP hydrolysis activity"/>
    <property type="evidence" value="ECO:0007669"/>
    <property type="project" value="InterPro"/>
</dbReference>
<dbReference type="RefSeq" id="WP_118042397.1">
    <property type="nucleotide sequence ID" value="NZ_BQNJ01000001.1"/>
</dbReference>
<dbReference type="InterPro" id="IPR036640">
    <property type="entry name" value="ABC1_TM_sf"/>
</dbReference>
<evidence type="ECO:0000313" key="15">
    <source>
        <dbReference type="Proteomes" id="UP001055091"/>
    </source>
</evidence>
<evidence type="ECO:0000259" key="11">
    <source>
        <dbReference type="PROSITE" id="PS50929"/>
    </source>
</evidence>
<keyword evidence="6 13" id="KW-0067">ATP-binding</keyword>
<keyword evidence="4 9" id="KW-0812">Transmembrane</keyword>
<dbReference type="PANTHER" id="PTHR43394">
    <property type="entry name" value="ATP-DEPENDENT PERMEASE MDL1, MITOCHONDRIAL"/>
    <property type="match status" value="1"/>
</dbReference>
<dbReference type="FunFam" id="3.40.50.300:FF:000287">
    <property type="entry name" value="Multidrug ABC transporter ATP-binding protein"/>
    <property type="match status" value="1"/>
</dbReference>
<evidence type="ECO:0000256" key="4">
    <source>
        <dbReference type="ARBA" id="ARBA00022692"/>
    </source>
</evidence>
<dbReference type="InterPro" id="IPR039421">
    <property type="entry name" value="Type_1_exporter"/>
</dbReference>
<dbReference type="Pfam" id="PF00664">
    <property type="entry name" value="ABC_membrane"/>
    <property type="match status" value="1"/>
</dbReference>
<dbReference type="InterPro" id="IPR017871">
    <property type="entry name" value="ABC_transporter-like_CS"/>
</dbReference>
<feature type="transmembrane region" description="Helical" evidence="9">
    <location>
        <begin position="187"/>
        <end position="206"/>
    </location>
</feature>
<evidence type="ECO:0000256" key="5">
    <source>
        <dbReference type="ARBA" id="ARBA00022741"/>
    </source>
</evidence>
<dbReference type="FunFam" id="1.20.1560.10:FF:000011">
    <property type="entry name" value="Multidrug ABC transporter ATP-binding protein"/>
    <property type="match status" value="1"/>
</dbReference>